<dbReference type="AlphaFoldDB" id="A0A6J7P6I0"/>
<proteinExistence type="predicted"/>
<evidence type="ECO:0000313" key="1">
    <source>
        <dbReference type="EMBL" id="CAB5000937.1"/>
    </source>
</evidence>
<gene>
    <name evidence="1" type="ORF">UFOPK3992_00634</name>
</gene>
<protein>
    <submittedName>
        <fullName evidence="1">Unannotated protein</fullName>
    </submittedName>
</protein>
<dbReference type="Pfam" id="PF14029">
    <property type="entry name" value="DUF4244"/>
    <property type="match status" value="1"/>
</dbReference>
<name>A0A6J7P6I0_9ZZZZ</name>
<accession>A0A6J7P6I0</accession>
<sequence>MRVGRLSAIGTCLGAPDAKKEGELPVFVVNRVVPQGAGGATLHRRAFCAAIGRSLAALWSRHPGGMFAPAAAGPSGGDMNRIRTRSTRLITSDAGMTTAEYAVGTVAAAGLGGLLYKILTSEAITTLLAQLISRAFSWVFGG</sequence>
<organism evidence="1">
    <name type="scientific">freshwater metagenome</name>
    <dbReference type="NCBI Taxonomy" id="449393"/>
    <lineage>
        <taxon>unclassified sequences</taxon>
        <taxon>metagenomes</taxon>
        <taxon>ecological metagenomes</taxon>
    </lineage>
</organism>
<dbReference type="InterPro" id="IPR025338">
    <property type="entry name" value="DUF4244"/>
</dbReference>
<reference evidence="1" key="1">
    <citation type="submission" date="2020-05" db="EMBL/GenBank/DDBJ databases">
        <authorList>
            <person name="Chiriac C."/>
            <person name="Salcher M."/>
            <person name="Ghai R."/>
            <person name="Kavagutti S V."/>
        </authorList>
    </citation>
    <scope>NUCLEOTIDE SEQUENCE</scope>
</reference>
<dbReference type="EMBL" id="CAFBOZ010000072">
    <property type="protein sequence ID" value="CAB5000937.1"/>
    <property type="molecule type" value="Genomic_DNA"/>
</dbReference>